<organism evidence="2 3">
    <name type="scientific">Elysia crispata</name>
    <name type="common">lettuce slug</name>
    <dbReference type="NCBI Taxonomy" id="231223"/>
    <lineage>
        <taxon>Eukaryota</taxon>
        <taxon>Metazoa</taxon>
        <taxon>Spiralia</taxon>
        <taxon>Lophotrochozoa</taxon>
        <taxon>Mollusca</taxon>
        <taxon>Gastropoda</taxon>
        <taxon>Heterobranchia</taxon>
        <taxon>Euthyneura</taxon>
        <taxon>Panpulmonata</taxon>
        <taxon>Sacoglossa</taxon>
        <taxon>Placobranchoidea</taxon>
        <taxon>Plakobranchidae</taxon>
        <taxon>Elysia</taxon>
    </lineage>
</organism>
<feature type="region of interest" description="Disordered" evidence="1">
    <location>
        <begin position="1"/>
        <end position="30"/>
    </location>
</feature>
<reference evidence="2" key="1">
    <citation type="journal article" date="2023" name="G3 (Bethesda)">
        <title>A reference genome for the long-term kleptoplast-retaining sea slug Elysia crispata morphotype clarki.</title>
        <authorList>
            <person name="Eastman K.E."/>
            <person name="Pendleton A.L."/>
            <person name="Shaikh M.A."/>
            <person name="Suttiyut T."/>
            <person name="Ogas R."/>
            <person name="Tomko P."/>
            <person name="Gavelis G."/>
            <person name="Widhalm J.R."/>
            <person name="Wisecaver J.H."/>
        </authorList>
    </citation>
    <scope>NUCLEOTIDE SEQUENCE</scope>
    <source>
        <strain evidence="2">ECLA1</strain>
    </source>
</reference>
<accession>A0AAE1A1D3</accession>
<protein>
    <submittedName>
        <fullName evidence="2">Uncharacterized protein</fullName>
    </submittedName>
</protein>
<comment type="caution">
    <text evidence="2">The sequence shown here is derived from an EMBL/GenBank/DDBJ whole genome shotgun (WGS) entry which is preliminary data.</text>
</comment>
<name>A0AAE1A1D3_9GAST</name>
<dbReference type="AlphaFoldDB" id="A0AAE1A1D3"/>
<feature type="region of interest" description="Disordered" evidence="1">
    <location>
        <begin position="68"/>
        <end position="91"/>
    </location>
</feature>
<keyword evidence="3" id="KW-1185">Reference proteome</keyword>
<evidence type="ECO:0000313" key="2">
    <source>
        <dbReference type="EMBL" id="KAK3779513.1"/>
    </source>
</evidence>
<feature type="compositionally biased region" description="Basic and acidic residues" evidence="1">
    <location>
        <begin position="10"/>
        <end position="22"/>
    </location>
</feature>
<proteinExistence type="predicted"/>
<dbReference type="Proteomes" id="UP001283361">
    <property type="component" value="Unassembled WGS sequence"/>
</dbReference>
<dbReference type="EMBL" id="JAWDGP010002824">
    <property type="protein sequence ID" value="KAK3779513.1"/>
    <property type="molecule type" value="Genomic_DNA"/>
</dbReference>
<sequence>MCTSVSEPDPIPRREEPPRELKNWSQSPRHWSPDQLEVPRIWAYTPRQLFLSFLSPQIFVPSYPRGGECPPSTVPARDRTSGPPVSHPNAPEVTDLVSGFSILSTRQSLLKTPQGFSTISPERTFMLTSPATTFPNGFEFHARHPQVTEVTYFVAPPAVKAVMPSDSCRRLHNQTLLGCRLTRH</sequence>
<evidence type="ECO:0000313" key="3">
    <source>
        <dbReference type="Proteomes" id="UP001283361"/>
    </source>
</evidence>
<evidence type="ECO:0000256" key="1">
    <source>
        <dbReference type="SAM" id="MobiDB-lite"/>
    </source>
</evidence>
<gene>
    <name evidence="2" type="ORF">RRG08_045259</name>
</gene>